<organism evidence="7">
    <name type="scientific">Camponotus floridanus</name>
    <name type="common">Florida carpenter ant</name>
    <dbReference type="NCBI Taxonomy" id="104421"/>
    <lineage>
        <taxon>Eukaryota</taxon>
        <taxon>Metazoa</taxon>
        <taxon>Ecdysozoa</taxon>
        <taxon>Arthropoda</taxon>
        <taxon>Hexapoda</taxon>
        <taxon>Insecta</taxon>
        <taxon>Pterygota</taxon>
        <taxon>Neoptera</taxon>
        <taxon>Endopterygota</taxon>
        <taxon>Hymenoptera</taxon>
        <taxon>Apocrita</taxon>
        <taxon>Aculeata</taxon>
        <taxon>Formicoidea</taxon>
        <taxon>Formicidae</taxon>
        <taxon>Formicinae</taxon>
        <taxon>Camponotus</taxon>
    </lineage>
</organism>
<dbReference type="InterPro" id="IPR036397">
    <property type="entry name" value="RNaseH_sf"/>
</dbReference>
<evidence type="ECO:0000313" key="1">
    <source>
        <dbReference type="EMBL" id="EFN61262.1"/>
    </source>
</evidence>
<dbReference type="EMBL" id="GL439053">
    <property type="protein sequence ID" value="EFN67913.1"/>
    <property type="molecule type" value="Genomic_DNA"/>
</dbReference>
<dbReference type="OrthoDB" id="7553511at2759"/>
<evidence type="ECO:0000313" key="5">
    <source>
        <dbReference type="EMBL" id="EFN67913.1"/>
    </source>
</evidence>
<evidence type="ECO:0000313" key="7">
    <source>
        <dbReference type="Proteomes" id="UP000000311"/>
    </source>
</evidence>
<dbReference type="EMBL" id="GL442590">
    <property type="protein sequence ID" value="EFN63260.1"/>
    <property type="molecule type" value="Genomic_DNA"/>
</dbReference>
<reference evidence="6 7" key="1">
    <citation type="journal article" date="2010" name="Science">
        <title>Genomic comparison of the ants Camponotus floridanus and Harpegnathos saltator.</title>
        <authorList>
            <person name="Bonasio R."/>
            <person name="Zhang G."/>
            <person name="Ye C."/>
            <person name="Mutti N.S."/>
            <person name="Fang X."/>
            <person name="Qin N."/>
            <person name="Donahue G."/>
            <person name="Yang P."/>
            <person name="Li Q."/>
            <person name="Li C."/>
            <person name="Zhang P."/>
            <person name="Huang Z."/>
            <person name="Berger S.L."/>
            <person name="Reinberg D."/>
            <person name="Wang J."/>
            <person name="Liebig J."/>
        </authorList>
    </citation>
    <scope>NUCLEOTIDE SEQUENCE [LARGE SCALE GENOMIC DNA]</scope>
    <source>
        <strain evidence="7">C129</strain>
    </source>
</reference>
<dbReference type="EMBL" id="GL437780">
    <property type="protein sequence ID" value="EFN69978.1"/>
    <property type="molecule type" value="Genomic_DNA"/>
</dbReference>
<evidence type="ECO:0000313" key="2">
    <source>
        <dbReference type="EMBL" id="EFN63260.1"/>
    </source>
</evidence>
<dbReference type="PANTHER" id="PTHR47326">
    <property type="entry name" value="TRANSPOSABLE ELEMENT TC3 TRANSPOSASE-LIKE PROTEIN"/>
    <property type="match status" value="1"/>
</dbReference>
<evidence type="ECO:0000313" key="3">
    <source>
        <dbReference type="EMBL" id="EFN65789.1"/>
    </source>
</evidence>
<dbReference type="EMBL" id="GL440357">
    <property type="protein sequence ID" value="EFN65997.1"/>
    <property type="molecule type" value="Genomic_DNA"/>
</dbReference>
<dbReference type="EMBL" id="GL444114">
    <property type="protein sequence ID" value="EFN61262.1"/>
    <property type="molecule type" value="Genomic_DNA"/>
</dbReference>
<dbReference type="GO" id="GO:0003676">
    <property type="term" value="F:nucleic acid binding"/>
    <property type="evidence" value="ECO:0007669"/>
    <property type="project" value="InterPro"/>
</dbReference>
<name>E2A9B0_CAMFO</name>
<dbReference type="PANTHER" id="PTHR47326:SF1">
    <property type="entry name" value="HTH PSQ-TYPE DOMAIN-CONTAINING PROTEIN"/>
    <property type="match status" value="1"/>
</dbReference>
<feature type="non-terminal residue" evidence="6">
    <location>
        <position position="1"/>
    </location>
</feature>
<protein>
    <recommendedName>
        <fullName evidence="8">Transposable element Tc3 transposase</fullName>
    </recommendedName>
</protein>
<gene>
    <name evidence="1" type="ORF">EAG_01148</name>
    <name evidence="5" type="ORF">EAG_02766</name>
    <name evidence="6" type="ORF">EAG_05903</name>
    <name evidence="2" type="ORF">EAG_06973</name>
    <name evidence="4" type="ORF">EAG_08503</name>
    <name evidence="3" type="ORF">EAG_09174</name>
</gene>
<sequence>QHLGLSYGSLWRILHLDLHFHPYKVQLTQELKPVDHGMRRKYADWVLEQQAVDGDFSTKIFFSDEAHFSLGGYVNKQNCRIWGNENPQVSQERPMHPGKVWCAFWSGGVIGPYFFENDEGITVTVNSQRYGRMITNFFWPEIEDMDLENMWFQQDGATSHTTRPILALLQEKFPGRVISRFGNVNWPSRSCDLTPLDFFLWGYAKDRVYADNPFTLEHLKNNIHEVMAEIPAEM</sequence>
<evidence type="ECO:0008006" key="8">
    <source>
        <dbReference type="Google" id="ProtNLM"/>
    </source>
</evidence>
<evidence type="ECO:0000313" key="6">
    <source>
        <dbReference type="EMBL" id="EFN69978.1"/>
    </source>
</evidence>
<dbReference type="AlphaFoldDB" id="E2A9B0"/>
<dbReference type="Gene3D" id="3.30.420.10">
    <property type="entry name" value="Ribonuclease H-like superfamily/Ribonuclease H"/>
    <property type="match status" value="1"/>
</dbReference>
<feature type="non-terminal residue" evidence="6">
    <location>
        <position position="234"/>
    </location>
</feature>
<dbReference type="Proteomes" id="UP000000311">
    <property type="component" value="Unassembled WGS sequence"/>
</dbReference>
<dbReference type="OMA" id="NSHEYRE"/>
<evidence type="ECO:0000313" key="4">
    <source>
        <dbReference type="EMBL" id="EFN65997.1"/>
    </source>
</evidence>
<dbReference type="EMBL" id="GL440561">
    <property type="protein sequence ID" value="EFN65789.1"/>
    <property type="molecule type" value="Genomic_DNA"/>
</dbReference>
<keyword evidence="7" id="KW-1185">Reference proteome</keyword>
<accession>E2A9B0</accession>
<proteinExistence type="predicted"/>